<reference evidence="1 2" key="1">
    <citation type="submission" date="2019-05" db="EMBL/GenBank/DDBJ databases">
        <title>Emergence of the Ug99 lineage of the wheat stem rust pathogen through somatic hybridization.</title>
        <authorList>
            <person name="Li F."/>
            <person name="Upadhyaya N.M."/>
            <person name="Sperschneider J."/>
            <person name="Matny O."/>
            <person name="Nguyen-Phuc H."/>
            <person name="Mago R."/>
            <person name="Raley C."/>
            <person name="Miller M.E."/>
            <person name="Silverstein K.A.T."/>
            <person name="Henningsen E."/>
            <person name="Hirsch C.D."/>
            <person name="Visser B."/>
            <person name="Pretorius Z.A."/>
            <person name="Steffenson B.J."/>
            <person name="Schwessinger B."/>
            <person name="Dodds P.N."/>
            <person name="Figueroa M."/>
        </authorList>
    </citation>
    <scope>NUCLEOTIDE SEQUENCE [LARGE SCALE GENOMIC DNA]</scope>
    <source>
        <strain evidence="1">21-0</strain>
    </source>
</reference>
<proteinExistence type="predicted"/>
<comment type="caution">
    <text evidence="1">The sequence shown here is derived from an EMBL/GenBank/DDBJ whole genome shotgun (WGS) entry which is preliminary data.</text>
</comment>
<evidence type="ECO:0000313" key="2">
    <source>
        <dbReference type="Proteomes" id="UP000324748"/>
    </source>
</evidence>
<name>A0A5B0MPB5_PUCGR</name>
<protein>
    <submittedName>
        <fullName evidence="1">Uncharacterized protein</fullName>
    </submittedName>
</protein>
<accession>A0A5B0MPB5</accession>
<sequence>MRRCLTQCGWESTTEVGSESEYDDPFATVDQSELTMLDGDEELAESAEATIDWDDYLFEAINQLVPDTVPKDFVKKGGCRYQAIRGIHSSPKR</sequence>
<dbReference type="Proteomes" id="UP000324748">
    <property type="component" value="Unassembled WGS sequence"/>
</dbReference>
<organism evidence="1 2">
    <name type="scientific">Puccinia graminis f. sp. tritici</name>
    <dbReference type="NCBI Taxonomy" id="56615"/>
    <lineage>
        <taxon>Eukaryota</taxon>
        <taxon>Fungi</taxon>
        <taxon>Dikarya</taxon>
        <taxon>Basidiomycota</taxon>
        <taxon>Pucciniomycotina</taxon>
        <taxon>Pucciniomycetes</taxon>
        <taxon>Pucciniales</taxon>
        <taxon>Pucciniaceae</taxon>
        <taxon>Puccinia</taxon>
    </lineage>
</organism>
<gene>
    <name evidence="1" type="ORF">PGT21_022644</name>
</gene>
<dbReference type="AlphaFoldDB" id="A0A5B0MPB5"/>
<evidence type="ECO:0000313" key="1">
    <source>
        <dbReference type="EMBL" id="KAA1077876.1"/>
    </source>
</evidence>
<dbReference type="EMBL" id="VSWC01000144">
    <property type="protein sequence ID" value="KAA1077876.1"/>
    <property type="molecule type" value="Genomic_DNA"/>
</dbReference>
<keyword evidence="2" id="KW-1185">Reference proteome</keyword>